<dbReference type="Pfam" id="PF07977">
    <property type="entry name" value="FabA"/>
    <property type="match status" value="1"/>
</dbReference>
<gene>
    <name evidence="2" type="ORF">M983_1510</name>
</gene>
<dbReference type="InterPro" id="IPR029069">
    <property type="entry name" value="HotDog_dom_sf"/>
</dbReference>
<organism evidence="2 3">
    <name type="scientific">Proteus myxofaciens ATCC 19692</name>
    <dbReference type="NCBI Taxonomy" id="1354337"/>
    <lineage>
        <taxon>Bacteria</taxon>
        <taxon>Pseudomonadati</taxon>
        <taxon>Pseudomonadota</taxon>
        <taxon>Gammaproteobacteria</taxon>
        <taxon>Enterobacterales</taxon>
        <taxon>Morganellaceae</taxon>
        <taxon>Proteus</taxon>
    </lineage>
</organism>
<evidence type="ECO:0008006" key="4">
    <source>
        <dbReference type="Google" id="ProtNLM"/>
    </source>
</evidence>
<reference evidence="2 3" key="1">
    <citation type="submission" date="2016-04" db="EMBL/GenBank/DDBJ databases">
        <title>ATOL: Assembling a taxonomically balanced genome-scale reconstruction of the evolutionary history of the Enterobacteriaceae.</title>
        <authorList>
            <person name="Plunkett G.III."/>
            <person name="Neeno-Eckwall E.C."/>
            <person name="Glasner J.D."/>
            <person name="Perna N.T."/>
        </authorList>
    </citation>
    <scope>NUCLEOTIDE SEQUENCE [LARGE SCALE GENOMIC DNA]</scope>
    <source>
        <strain evidence="2 3">ATCC 19692</strain>
    </source>
</reference>
<dbReference type="PANTHER" id="PTHR30272">
    <property type="entry name" value="3-HYDROXYACYL-[ACYL-CARRIER-PROTEIN] DEHYDRATASE"/>
    <property type="match status" value="1"/>
</dbReference>
<dbReference type="OrthoDB" id="9083192at2"/>
<name>A0A198G0T5_9GAMM</name>
<dbReference type="EMBL" id="LXEN01000070">
    <property type="protein sequence ID" value="OAT30344.1"/>
    <property type="molecule type" value="Genomic_DNA"/>
</dbReference>
<evidence type="ECO:0000256" key="1">
    <source>
        <dbReference type="ARBA" id="ARBA00023239"/>
    </source>
</evidence>
<keyword evidence="3" id="KW-1185">Reference proteome</keyword>
<dbReference type="STRING" id="1354337.M983_1510"/>
<dbReference type="GO" id="GO:0016829">
    <property type="term" value="F:lyase activity"/>
    <property type="evidence" value="ECO:0007669"/>
    <property type="project" value="UniProtKB-KW"/>
</dbReference>
<dbReference type="RefSeq" id="WP_066749484.1">
    <property type="nucleotide sequence ID" value="NZ_LXEN01000070.1"/>
</dbReference>
<protein>
    <recommendedName>
        <fullName evidence="4">(3R)-hydroxymyristoyl-[ACP] dehydratase</fullName>
    </recommendedName>
</protein>
<evidence type="ECO:0000313" key="2">
    <source>
        <dbReference type="EMBL" id="OAT30344.1"/>
    </source>
</evidence>
<sequence length="188" mass="21623">MSHYNHSLVPPTLFLKMGGWRQPTIMVDRIIDFIPGKKGHITVIKHVTFNDNYLLGHFPQHPVMPGIMIAEIFGQASEYLSFINDFCILYKRLKNIELKSFNDISKAINEPISESILCTHRQNVEGVLASQNLKYKNAVYPGDTIEVKSKLILSDPYYFKHYFVEARVGKNIIANGTIVNYRESYELK</sequence>
<dbReference type="AlphaFoldDB" id="A0A198G0T5"/>
<dbReference type="Gene3D" id="3.10.129.10">
    <property type="entry name" value="Hotdog Thioesterase"/>
    <property type="match status" value="1"/>
</dbReference>
<dbReference type="Proteomes" id="UP000094023">
    <property type="component" value="Unassembled WGS sequence"/>
</dbReference>
<accession>A0A198G0T5</accession>
<dbReference type="InterPro" id="IPR013114">
    <property type="entry name" value="FabA_FabZ"/>
</dbReference>
<dbReference type="SUPFAM" id="SSF54637">
    <property type="entry name" value="Thioesterase/thiol ester dehydrase-isomerase"/>
    <property type="match status" value="1"/>
</dbReference>
<keyword evidence="1" id="KW-0456">Lyase</keyword>
<proteinExistence type="predicted"/>
<dbReference type="PANTHER" id="PTHR30272:SF1">
    <property type="entry name" value="3-HYDROXYACYL-[ACYL-CARRIER-PROTEIN] DEHYDRATASE"/>
    <property type="match status" value="1"/>
</dbReference>
<dbReference type="PATRIC" id="fig|1354337.4.peg.1546"/>
<evidence type="ECO:0000313" key="3">
    <source>
        <dbReference type="Proteomes" id="UP000094023"/>
    </source>
</evidence>
<comment type="caution">
    <text evidence="2">The sequence shown here is derived from an EMBL/GenBank/DDBJ whole genome shotgun (WGS) entry which is preliminary data.</text>
</comment>